<dbReference type="SUPFAM" id="SSF51735">
    <property type="entry name" value="NAD(P)-binding Rossmann-fold domains"/>
    <property type="match status" value="1"/>
</dbReference>
<accession>A0ABT5GD67</accession>
<keyword evidence="3" id="KW-1185">Reference proteome</keyword>
<gene>
    <name evidence="2" type="ORF">OO014_02400</name>
</gene>
<dbReference type="Pfam" id="PF08240">
    <property type="entry name" value="ADH_N"/>
    <property type="match status" value="1"/>
</dbReference>
<protein>
    <submittedName>
        <fullName evidence="2">NADPH:quinone oxidoreductase family protein</fullName>
    </submittedName>
</protein>
<comment type="caution">
    <text evidence="2">The sequence shown here is derived from an EMBL/GenBank/DDBJ whole genome shotgun (WGS) entry which is preliminary data.</text>
</comment>
<dbReference type="SUPFAM" id="SSF50129">
    <property type="entry name" value="GroES-like"/>
    <property type="match status" value="1"/>
</dbReference>
<dbReference type="InterPro" id="IPR013154">
    <property type="entry name" value="ADH-like_N"/>
</dbReference>
<organism evidence="2 3">
    <name type="scientific">Intrasporangium calvum</name>
    <dbReference type="NCBI Taxonomy" id="53358"/>
    <lineage>
        <taxon>Bacteria</taxon>
        <taxon>Bacillati</taxon>
        <taxon>Actinomycetota</taxon>
        <taxon>Actinomycetes</taxon>
        <taxon>Micrococcales</taxon>
        <taxon>Intrasporangiaceae</taxon>
        <taxon>Intrasporangium</taxon>
    </lineage>
</organism>
<dbReference type="CDD" id="cd08241">
    <property type="entry name" value="QOR1"/>
    <property type="match status" value="1"/>
</dbReference>
<dbReference type="InterPro" id="IPR011032">
    <property type="entry name" value="GroES-like_sf"/>
</dbReference>
<feature type="domain" description="Enoyl reductase (ER)" evidence="1">
    <location>
        <begin position="7"/>
        <end position="319"/>
    </location>
</feature>
<dbReference type="EMBL" id="JAPFQL010000005">
    <property type="protein sequence ID" value="MDC5696093.1"/>
    <property type="molecule type" value="Genomic_DNA"/>
</dbReference>
<reference evidence="2 3" key="1">
    <citation type="submission" date="2022-11" db="EMBL/GenBank/DDBJ databases">
        <title>Anaerobic phenanthrene biodegradation by a DNRA strain PheN6.</title>
        <authorList>
            <person name="Zhang Z."/>
        </authorList>
    </citation>
    <scope>NUCLEOTIDE SEQUENCE [LARGE SCALE GENOMIC DNA]</scope>
    <source>
        <strain evidence="2 3">PheN6</strain>
    </source>
</reference>
<dbReference type="InterPro" id="IPR051397">
    <property type="entry name" value="Zn-ADH-like_protein"/>
</dbReference>
<dbReference type="InterPro" id="IPR002364">
    <property type="entry name" value="Quin_OxRdtase/zeta-crystal_CS"/>
</dbReference>
<evidence type="ECO:0000313" key="2">
    <source>
        <dbReference type="EMBL" id="MDC5696093.1"/>
    </source>
</evidence>
<dbReference type="SMART" id="SM00829">
    <property type="entry name" value="PKS_ER"/>
    <property type="match status" value="1"/>
</dbReference>
<evidence type="ECO:0000259" key="1">
    <source>
        <dbReference type="SMART" id="SM00829"/>
    </source>
</evidence>
<dbReference type="Proteomes" id="UP001150259">
    <property type="component" value="Unassembled WGS sequence"/>
</dbReference>
<dbReference type="Pfam" id="PF00107">
    <property type="entry name" value="ADH_zinc_N"/>
    <property type="match status" value="1"/>
</dbReference>
<dbReference type="InterPro" id="IPR020843">
    <property type="entry name" value="ER"/>
</dbReference>
<dbReference type="PANTHER" id="PTHR43677">
    <property type="entry name" value="SHORT-CHAIN DEHYDROGENASE/REDUCTASE"/>
    <property type="match status" value="1"/>
</dbReference>
<proteinExistence type="predicted"/>
<dbReference type="InterPro" id="IPR013149">
    <property type="entry name" value="ADH-like_C"/>
</dbReference>
<dbReference type="InterPro" id="IPR036291">
    <property type="entry name" value="NAD(P)-bd_dom_sf"/>
</dbReference>
<dbReference type="RefSeq" id="WP_272460670.1">
    <property type="nucleotide sequence ID" value="NZ_JAPFQL010000005.1"/>
</dbReference>
<dbReference type="PANTHER" id="PTHR43677:SF4">
    <property type="entry name" value="QUINONE OXIDOREDUCTASE-LIKE PROTEIN 2"/>
    <property type="match status" value="1"/>
</dbReference>
<dbReference type="Gene3D" id="3.90.180.10">
    <property type="entry name" value="Medium-chain alcohol dehydrogenases, catalytic domain"/>
    <property type="match status" value="1"/>
</dbReference>
<evidence type="ECO:0000313" key="3">
    <source>
        <dbReference type="Proteomes" id="UP001150259"/>
    </source>
</evidence>
<dbReference type="PROSITE" id="PS01162">
    <property type="entry name" value="QOR_ZETA_CRYSTAL"/>
    <property type="match status" value="1"/>
</dbReference>
<name>A0ABT5GD67_9MICO</name>
<dbReference type="Gene3D" id="3.40.50.720">
    <property type="entry name" value="NAD(P)-binding Rossmann-like Domain"/>
    <property type="match status" value="1"/>
</dbReference>
<sequence length="322" mass="33591">MRAARVSVLDGPAAVTVDEVDEPVLEPGHVLVDVHEAGVSFPDVLLTRGLYQMKPDLPFVPGAECAGVVRAAAEGSRFQPGDRVAAFPILGAFAETVAVPESLVFPLPDSVSFTTGAALLMNYLTVHFALVRRGRLEPGETVLVHGAAGGIGTAAIQLARALDAQVIAVVSSEAKRAVAQQAGAHHVVLADGFLAAVKELTGGRGVDVVVDPVGGDRFTDSLRSLAPEGRILVIGFTAGSIPEVKVNRLLLGNISVVGVAWGAMWHGEPGYLQEQWEAITPLLESGAIDPPIGRTHPLSDVAAAIAEIDERRATGKVTVRVR</sequence>